<dbReference type="RefSeq" id="WP_023159982.1">
    <property type="nucleotide sequence ID" value="NZ_AP026828.1"/>
</dbReference>
<dbReference type="SUPFAM" id="SSF160930">
    <property type="entry name" value="FlhC-like"/>
    <property type="match status" value="1"/>
</dbReference>
<keyword evidence="1" id="KW-0614">Plasmid</keyword>
<evidence type="ECO:0000313" key="1">
    <source>
        <dbReference type="EMBL" id="AVE26187.1"/>
    </source>
</evidence>
<dbReference type="AlphaFoldDB" id="A0A2L1KUE7"/>
<dbReference type="GeneID" id="93396215"/>
<geneLocation type="plasmid" evidence="1">
    <name>pPm60</name>
</geneLocation>
<proteinExistence type="predicted"/>
<protein>
    <submittedName>
        <fullName evidence="1">Uncharacterized protein</fullName>
    </submittedName>
</protein>
<accession>A0A2L1KUE7</accession>
<name>A0A2L1KUE7_PROMI</name>
<sequence length="186" mass="21489">MKLTIAPEDYQLAIDMIKLGFRKNVILSEIPAISPRMYGCLRNDSGIDNEDNDFTLGRLRKISTILANQHDKRSATDFLHVYLMTAQDPENRLQIEELVGAYKAYRHLFNVHCGFFDDPLKKHIIDPNLAWQIATNYRNGIIGLTGCFECRQKYIYLTHESEDSCNMKCPYCSESKENEFINNKGE</sequence>
<reference evidence="1" key="1">
    <citation type="journal article" date="2018" name="Antimicrob. Agents Chemother.">
        <title>Characterization of the complete nucleotide sequences of IMP-4-encoding plasmids, belonging to diverse Inc families, recovered from Enterobacteriaceae of wildlife origin.</title>
        <authorList>
            <person name="Dolejska M."/>
            <person name="Papagiannitsis C.C."/>
            <person name="Pratova H."/>
            <person name="Medvecky M."/>
            <person name="Davidova Gerzova L."/>
            <person name="Valcek A."/>
        </authorList>
    </citation>
    <scope>NUCLEOTIDE SEQUENCE</scope>
    <source>
        <plasmid evidence="1">pPm60</plasmid>
    </source>
</reference>
<dbReference type="EMBL" id="MG516911">
    <property type="protein sequence ID" value="AVE26187.1"/>
    <property type="molecule type" value="Genomic_DNA"/>
</dbReference>
<organism evidence="1">
    <name type="scientific">Proteus mirabilis</name>
    <dbReference type="NCBI Taxonomy" id="584"/>
    <lineage>
        <taxon>Bacteria</taxon>
        <taxon>Pseudomonadati</taxon>
        <taxon>Pseudomonadota</taxon>
        <taxon>Gammaproteobacteria</taxon>
        <taxon>Enterobacterales</taxon>
        <taxon>Morganellaceae</taxon>
        <taxon>Proteus</taxon>
    </lineage>
</organism>